<feature type="compositionally biased region" description="Basic and acidic residues" evidence="13">
    <location>
        <begin position="525"/>
        <end position="547"/>
    </location>
</feature>
<accession>A0A6L3AZI5</accession>
<evidence type="ECO:0000256" key="9">
    <source>
        <dbReference type="ARBA" id="ARBA00023125"/>
    </source>
</evidence>
<dbReference type="InterPro" id="IPR028629">
    <property type="entry name" value="Cas9"/>
</dbReference>
<dbReference type="InterPro" id="IPR041383">
    <property type="entry name" value="RuvC_III"/>
</dbReference>
<keyword evidence="2 12" id="KW-0540">Nuclease</keyword>
<feature type="region of interest" description="Disordered" evidence="13">
    <location>
        <begin position="806"/>
        <end position="829"/>
    </location>
</feature>
<dbReference type="GO" id="GO:0003723">
    <property type="term" value="F:RNA binding"/>
    <property type="evidence" value="ECO:0007669"/>
    <property type="project" value="UniProtKB-UniRule"/>
</dbReference>
<sequence>MQPYRLSLDLGTNSLGWCVLDLDHDGQPKGIRRMGVRIFTDGRNPQDKSSLAVARRIARQMRRRRDRTLVRRNRLMAALIRFGLMPGDRAARKALERLDPLDLRARGLTERLEPHEIGRALFHINQRRGFKAMRGAGDEEEAGKIRTAIGKLDIQMAEAGAPTLGAFFDWLRANGRSVRARMVGRGAKAEYPFYPARPMLEAEFDRLWAAQARHHPAMLTEDARATLRHRIFHQRPLKPPAVGKCSLFPDDPRAPRALPSAQRFRFHTELANLRIIAPDRSERPLTVGERDLILRAAKAKPTRKTITFKDIRKALKLGSDVEFSHESTRRPELATDETSALLSDKKRFGPRWARLTLAEQDELVERLLSETDEGALIDWLVARWELEPEAAARVADAPLPDFHLRIGRKALAVLLPVLERESRDGRPIRYDEAVPVAIPGTHHSDRRPGERLNTLPYYGAVLERHVAFGTGDPQHGEEKRLGRLANPTVHIGLNQVRLVVNGLIERYGRPHEIVVELARPLKQTQEARRRNEKEQAENQRKNDDRRALLRRVNAPVNGRNLMKLRLWEEQGSGINRRCPYTGETIGLELLLSEKVDIDHILPFSRGLDDSAANKVVCLTAANREKANRTPYERWHTDEARWSRILGCVEDLPPNKRWRFAENAMNRWDEEGGFLARQITDTQYLARLAREYLRHVCHPDRVRVSPGRLTALLRRRWGVDSILRDHNREGGDPPMDATHAKNRDDHRHHALDAAVIGCIDQGMVQKVAQAASRAEDRGIDRLMDDLEDPWDGFRDELAARVRGLTVSHKPEHGTGGRLHEDTAYGPTTEKEREKGFNLVYRKPLDGLTEKEIARIRDPDLCWAMQDRVAFHKAGPDRLDVKQAVAKAAEDLAATAPWTGIRRARLLAKEADPIWLNGPDGGPYKGLIAGDVHHIDIVALPDGRWSGRAATLFEAHRAALPDGRAAPYVPAEGERFVMRLHKGDLVTLKHDGRLRIMRVARLEPANNRVRMAEHVEAGELDKRHADPDDPFRWLIVAFSMLRQREARRVTVDPLGRVRDPGFPKWAVLPPDLETAS</sequence>
<evidence type="ECO:0000256" key="6">
    <source>
        <dbReference type="ARBA" id="ARBA00022842"/>
    </source>
</evidence>
<dbReference type="InterPro" id="IPR040619">
    <property type="entry name" value="Cas9_alpha-helical_lobe"/>
</dbReference>
<dbReference type="Pfam" id="PF18541">
    <property type="entry name" value="RuvC_III"/>
    <property type="match status" value="1"/>
</dbReference>
<gene>
    <name evidence="12 15" type="primary">cas9</name>
    <name evidence="15" type="ORF">DS837_15190</name>
</gene>
<dbReference type="Pfam" id="PF13395">
    <property type="entry name" value="HNH_4"/>
    <property type="match status" value="1"/>
</dbReference>
<feature type="region of interest" description="Disordered" evidence="13">
    <location>
        <begin position="524"/>
        <end position="548"/>
    </location>
</feature>
<dbReference type="GO" id="GO:0016787">
    <property type="term" value="F:hydrolase activity"/>
    <property type="evidence" value="ECO:0007669"/>
    <property type="project" value="UniProtKB-KW"/>
</dbReference>
<comment type="similarity">
    <text evidence="12">Belongs to the CRISPR-associated Cas9 family.</text>
</comment>
<dbReference type="Proteomes" id="UP000476837">
    <property type="component" value="Unassembled WGS sequence"/>
</dbReference>
<dbReference type="RefSeq" id="WP_149165549.1">
    <property type="nucleotide sequence ID" value="NZ_QOKV01000009.1"/>
</dbReference>
<keyword evidence="6" id="KW-0460">Magnesium</keyword>
<keyword evidence="5 12" id="KW-0378">Hydrolase</keyword>
<keyword evidence="4 12" id="KW-0255">Endonuclease</keyword>
<dbReference type="Pfam" id="PF18470">
    <property type="entry name" value="Cas9_a"/>
    <property type="match status" value="1"/>
</dbReference>
<evidence type="ECO:0000256" key="13">
    <source>
        <dbReference type="SAM" id="MobiDB-lite"/>
    </source>
</evidence>
<keyword evidence="3" id="KW-0479">Metal-binding</keyword>
<evidence type="ECO:0000256" key="7">
    <source>
        <dbReference type="ARBA" id="ARBA00022884"/>
    </source>
</evidence>
<protein>
    <recommendedName>
        <fullName evidence="12">CRISPR-associated endonuclease Cas9</fullName>
        <ecNumber evidence="12">3.1.-.-</ecNumber>
    </recommendedName>
</protein>
<evidence type="ECO:0000256" key="3">
    <source>
        <dbReference type="ARBA" id="ARBA00022723"/>
    </source>
</evidence>
<comment type="domain">
    <text evidence="12">Has 2 endonuclease domains. The discontinuous RuvC-like domain cleaves the target DNA noncomplementary to crRNA while the HNH nuclease domain cleaves the target DNA complementary to crRNA.</text>
</comment>
<dbReference type="GO" id="GO:0004519">
    <property type="term" value="F:endonuclease activity"/>
    <property type="evidence" value="ECO:0007669"/>
    <property type="project" value="UniProtKB-UniRule"/>
</dbReference>
<dbReference type="GO" id="GO:0046872">
    <property type="term" value="F:metal ion binding"/>
    <property type="evidence" value="ECO:0007669"/>
    <property type="project" value="UniProtKB-UniRule"/>
</dbReference>
<dbReference type="GO" id="GO:0043571">
    <property type="term" value="P:maintenance of CRISPR repeat elements"/>
    <property type="evidence" value="ECO:0007669"/>
    <property type="project" value="UniProtKB-UniRule"/>
</dbReference>
<evidence type="ECO:0000256" key="11">
    <source>
        <dbReference type="ARBA" id="ARBA00046380"/>
    </source>
</evidence>
<comment type="caution">
    <text evidence="15">The sequence shown here is derived from an EMBL/GenBank/DDBJ whole genome shotgun (WGS) entry which is preliminary data.</text>
</comment>
<reference evidence="15 16" key="1">
    <citation type="submission" date="2018-07" db="EMBL/GenBank/DDBJ databases">
        <title>Genome sequence of Roseomonas fauriae ATCC 49958.</title>
        <authorList>
            <person name="Sant'Anna F.H."/>
            <person name="Baldani J.I."/>
            <person name="Zilli J.E."/>
            <person name="Reis V.M."/>
            <person name="Hartmann A."/>
            <person name="Cruz L."/>
            <person name="de Souza E.M."/>
            <person name="de Oliveira Pedrosa F."/>
            <person name="Passaglia L.M.P."/>
        </authorList>
    </citation>
    <scope>NUCLEOTIDE SEQUENCE [LARGE SCALE GENOMIC DNA]</scope>
    <source>
        <strain evidence="15 16">ATCC 49958</strain>
    </source>
</reference>
<keyword evidence="8 12" id="KW-0051">Antiviral defense</keyword>
<dbReference type="GO" id="GO:0003677">
    <property type="term" value="F:DNA binding"/>
    <property type="evidence" value="ECO:0007669"/>
    <property type="project" value="UniProtKB-UniRule"/>
</dbReference>
<evidence type="ECO:0000256" key="2">
    <source>
        <dbReference type="ARBA" id="ARBA00022722"/>
    </source>
</evidence>
<evidence type="ECO:0000313" key="16">
    <source>
        <dbReference type="Proteomes" id="UP000476837"/>
    </source>
</evidence>
<keyword evidence="7 12" id="KW-0694">RNA-binding</keyword>
<name>A0A6L3AZI5_AZOBR</name>
<dbReference type="AlphaFoldDB" id="A0A6L3AZI5"/>
<dbReference type="InterPro" id="IPR036397">
    <property type="entry name" value="RNaseH_sf"/>
</dbReference>
<keyword evidence="10" id="KW-0464">Manganese</keyword>
<evidence type="ECO:0000256" key="12">
    <source>
        <dbReference type="HAMAP-Rule" id="MF_01480"/>
    </source>
</evidence>
<organism evidence="15 16">
    <name type="scientific">Azospirillum brasilense</name>
    <dbReference type="NCBI Taxonomy" id="192"/>
    <lineage>
        <taxon>Bacteria</taxon>
        <taxon>Pseudomonadati</taxon>
        <taxon>Pseudomonadota</taxon>
        <taxon>Alphaproteobacteria</taxon>
        <taxon>Rhodospirillales</taxon>
        <taxon>Azospirillaceae</taxon>
        <taxon>Azospirillum</taxon>
    </lineage>
</organism>
<feature type="active site" description="Proton acceptor for HNH nuclease domain" evidence="12">
    <location>
        <position position="599"/>
    </location>
</feature>
<evidence type="ECO:0000259" key="14">
    <source>
        <dbReference type="PROSITE" id="PS51749"/>
    </source>
</evidence>
<evidence type="ECO:0000256" key="4">
    <source>
        <dbReference type="ARBA" id="ARBA00022759"/>
    </source>
</evidence>
<dbReference type="GO" id="GO:0051607">
    <property type="term" value="P:defense response to virus"/>
    <property type="evidence" value="ECO:0007669"/>
    <property type="project" value="UniProtKB-UniRule"/>
</dbReference>
<feature type="compositionally biased region" description="Basic and acidic residues" evidence="13">
    <location>
        <begin position="807"/>
        <end position="829"/>
    </location>
</feature>
<dbReference type="PROSITE" id="PS51749">
    <property type="entry name" value="HNH_CAS9"/>
    <property type="match status" value="1"/>
</dbReference>
<comment type="subunit">
    <text evidence="11 12">Monomer. Binds crRNA and tracrRNA.</text>
</comment>
<evidence type="ECO:0000256" key="1">
    <source>
        <dbReference type="ARBA" id="ARBA00001946"/>
    </source>
</evidence>
<dbReference type="InterPro" id="IPR033114">
    <property type="entry name" value="HNH_CAS9"/>
</dbReference>
<dbReference type="HAMAP" id="MF_01480">
    <property type="entry name" value="Cas9"/>
    <property type="match status" value="1"/>
</dbReference>
<evidence type="ECO:0000256" key="10">
    <source>
        <dbReference type="ARBA" id="ARBA00023211"/>
    </source>
</evidence>
<comment type="function">
    <text evidence="12">CRISPR (clustered regularly interspaced short palindromic repeat) is an adaptive immune system that provides protection against mobile genetic elements (viruses, transposable elements and conjugative plasmids). CRISPR clusters contain spacers, sequences complementary to antecedent mobile elements, and target invading nucleic acids. CRISPR clusters are transcribed and processed into CRISPR RNA (crRNA). In type II CRISPR systems correct processing of pre-crRNA requires a trans-encoded small RNA (tracrRNA), endogenous ribonuclease 3 (rnc) and this protein. The tracrRNA serves as a guide for ribonuclease 3-aided processing of pre-crRNA. Subsequently Cas9/crRNA/tracrRNA endonucleolytically cleaves linear or circular dsDNA target complementary to the spacer; Cas9 is inactive in the absence of the 2 guide RNAs (gRNA). Cas9 recognizes the protospacer adjacent motif (PAM) in the CRISPR repeat sequences to help distinguish self versus nonself, as targets within the bacterial CRISPR locus do not have PAMs. PAM recognition is also required for catalytic activity.</text>
</comment>
<keyword evidence="9 12" id="KW-0238">DNA-binding</keyword>
<dbReference type="EMBL" id="QOKV01000009">
    <property type="protein sequence ID" value="KAA0684834.1"/>
    <property type="molecule type" value="Genomic_DNA"/>
</dbReference>
<feature type="domain" description="HNH Cas9-type" evidence="14">
    <location>
        <begin position="526"/>
        <end position="678"/>
    </location>
</feature>
<feature type="active site" description="For RuvC-like nuclease domain" evidence="12">
    <location>
        <position position="9"/>
    </location>
</feature>
<dbReference type="EC" id="3.1.-.-" evidence="12"/>
<evidence type="ECO:0000256" key="8">
    <source>
        <dbReference type="ARBA" id="ARBA00023118"/>
    </source>
</evidence>
<dbReference type="NCBIfam" id="TIGR01865">
    <property type="entry name" value="cas_Csn1"/>
    <property type="match status" value="1"/>
</dbReference>
<evidence type="ECO:0000256" key="5">
    <source>
        <dbReference type="ARBA" id="ARBA00022801"/>
    </source>
</evidence>
<dbReference type="Gene3D" id="3.30.420.10">
    <property type="entry name" value="Ribonuclease H-like superfamily/Ribonuclease H"/>
    <property type="match status" value="3"/>
</dbReference>
<comment type="cofactor">
    <cofactor evidence="1">
        <name>Mg(2+)</name>
        <dbReference type="ChEBI" id="CHEBI:18420"/>
    </cofactor>
</comment>
<comment type="caution">
    <text evidence="12">Lacks conserved residue(s) required for the propagation of feature annotation.</text>
</comment>
<proteinExistence type="inferred from homology"/>
<dbReference type="InterPro" id="IPR003615">
    <property type="entry name" value="HNH_nuc"/>
</dbReference>
<evidence type="ECO:0000313" key="15">
    <source>
        <dbReference type="EMBL" id="KAA0684834.1"/>
    </source>
</evidence>